<name>A0ABM6Q6J2_9PROT</name>
<dbReference type="Proteomes" id="UP000233458">
    <property type="component" value="Chromosome"/>
</dbReference>
<evidence type="ECO:0008006" key="3">
    <source>
        <dbReference type="Google" id="ProtNLM"/>
    </source>
</evidence>
<proteinExistence type="predicted"/>
<evidence type="ECO:0000313" key="2">
    <source>
        <dbReference type="Proteomes" id="UP000233458"/>
    </source>
</evidence>
<organism evidence="1 2">
    <name type="scientific">Thalassospira marina</name>
    <dbReference type="NCBI Taxonomy" id="2048283"/>
    <lineage>
        <taxon>Bacteria</taxon>
        <taxon>Pseudomonadati</taxon>
        <taxon>Pseudomonadota</taxon>
        <taxon>Alphaproteobacteria</taxon>
        <taxon>Rhodospirillales</taxon>
        <taxon>Thalassospiraceae</taxon>
        <taxon>Thalassospira</taxon>
    </lineage>
</organism>
<gene>
    <name evidence="1" type="ORF">CSC3H3_04945</name>
</gene>
<dbReference type="EMBL" id="CP024199">
    <property type="protein sequence ID" value="AUG52143.1"/>
    <property type="molecule type" value="Genomic_DNA"/>
</dbReference>
<evidence type="ECO:0000313" key="1">
    <source>
        <dbReference type="EMBL" id="AUG52143.1"/>
    </source>
</evidence>
<accession>A0ABM6Q6J2</accession>
<sequence>MSLAALFPRFGATKTRLGLFAWLGAGLVALPGAASAMDVAQARAIVQKIMAQHDITATEKTATTHDGTASFRFDDVHLPLGGYEGNRDLVMSNVQIDVKEDGKNPQLATIGFALPEQGRIEADETINQRNLTLHDARGTINWNTKTSSPEGFTGLADFLGADEPVSRQHWLLSDLQISWLKQKIDLAWRDAEWTGPNREKMGAMKAADLSLYPDSDGTTRMDYSHDGMWMPGLFQPRTVRLKGHATGVQWSRTRPILQRGLTDLLAGENPAQVRNNIGNDLWHEALKTGKPIDIEDLYVESRNLEAAGTGEFVPQEKAAYGFQGLLDLDLVGRDQLEYLLGTPKNPTILGALFPPAVDGLAAGKPGKQGINKYKVQLLADGRITVNGRTVMSGPGS</sequence>
<keyword evidence="2" id="KW-1185">Reference proteome</keyword>
<protein>
    <recommendedName>
        <fullName evidence="3">DUF2125 domain-containing protein</fullName>
    </recommendedName>
</protein>
<dbReference type="RefSeq" id="WP_101284112.1">
    <property type="nucleotide sequence ID" value="NZ_CP024199.1"/>
</dbReference>
<reference evidence="1 2" key="1">
    <citation type="submission" date="2017-10" db="EMBL/GenBank/DDBJ databases">
        <title>Biodiversity and function of Thalassospira species in the particle-attached aromatic-hydrocarbon-degrading consortia from the surface seawater of the China South Sea.</title>
        <authorList>
            <person name="Dong C."/>
            <person name="Liu R."/>
            <person name="Shao Z."/>
        </authorList>
    </citation>
    <scope>NUCLEOTIDE SEQUENCE [LARGE SCALE GENOMIC DNA]</scope>
    <source>
        <strain evidence="1 2">CSC3H3</strain>
    </source>
</reference>